<reference evidence="1" key="1">
    <citation type="journal article" date="2021" name="Genome Biol. Evol.">
        <title>A High-Quality Reference Genome for a Parasitic Bivalve with Doubly Uniparental Inheritance (Bivalvia: Unionida).</title>
        <authorList>
            <person name="Smith C.H."/>
        </authorList>
    </citation>
    <scope>NUCLEOTIDE SEQUENCE</scope>
    <source>
        <strain evidence="1">CHS0354</strain>
    </source>
</reference>
<dbReference type="EMBL" id="JAEAOA010002099">
    <property type="protein sequence ID" value="KAK3609674.1"/>
    <property type="molecule type" value="Genomic_DNA"/>
</dbReference>
<name>A0AAE0WCZ1_9BIVA</name>
<gene>
    <name evidence="1" type="ORF">CHS0354_035960</name>
</gene>
<dbReference type="AlphaFoldDB" id="A0AAE0WCZ1"/>
<protein>
    <submittedName>
        <fullName evidence="1">Uncharacterized protein</fullName>
    </submittedName>
</protein>
<comment type="caution">
    <text evidence="1">The sequence shown here is derived from an EMBL/GenBank/DDBJ whole genome shotgun (WGS) entry which is preliminary data.</text>
</comment>
<accession>A0AAE0WCZ1</accession>
<feature type="non-terminal residue" evidence="1">
    <location>
        <position position="58"/>
    </location>
</feature>
<organism evidence="1 2">
    <name type="scientific">Potamilus streckersoni</name>
    <dbReference type="NCBI Taxonomy" id="2493646"/>
    <lineage>
        <taxon>Eukaryota</taxon>
        <taxon>Metazoa</taxon>
        <taxon>Spiralia</taxon>
        <taxon>Lophotrochozoa</taxon>
        <taxon>Mollusca</taxon>
        <taxon>Bivalvia</taxon>
        <taxon>Autobranchia</taxon>
        <taxon>Heteroconchia</taxon>
        <taxon>Palaeoheterodonta</taxon>
        <taxon>Unionida</taxon>
        <taxon>Unionoidea</taxon>
        <taxon>Unionidae</taxon>
        <taxon>Ambleminae</taxon>
        <taxon>Lampsilini</taxon>
        <taxon>Potamilus</taxon>
    </lineage>
</organism>
<proteinExistence type="predicted"/>
<reference evidence="1" key="2">
    <citation type="journal article" date="2021" name="Genome Biol. Evol.">
        <title>Developing a high-quality reference genome for a parasitic bivalve with doubly uniparental inheritance (Bivalvia: Unionida).</title>
        <authorList>
            <person name="Smith C.H."/>
        </authorList>
    </citation>
    <scope>NUCLEOTIDE SEQUENCE</scope>
    <source>
        <strain evidence="1">CHS0354</strain>
        <tissue evidence="1">Mantle</tissue>
    </source>
</reference>
<dbReference type="Proteomes" id="UP001195483">
    <property type="component" value="Unassembled WGS sequence"/>
</dbReference>
<sequence>MNVAVVKTENKNKELQPVLKASNQVLFSDYIDHRMKLKYEDKLILWSEICTITLLNTG</sequence>
<keyword evidence="2" id="KW-1185">Reference proteome</keyword>
<reference evidence="1" key="3">
    <citation type="submission" date="2023-05" db="EMBL/GenBank/DDBJ databases">
        <authorList>
            <person name="Smith C.H."/>
        </authorList>
    </citation>
    <scope>NUCLEOTIDE SEQUENCE</scope>
    <source>
        <strain evidence="1">CHS0354</strain>
        <tissue evidence="1">Mantle</tissue>
    </source>
</reference>
<evidence type="ECO:0000313" key="2">
    <source>
        <dbReference type="Proteomes" id="UP001195483"/>
    </source>
</evidence>
<evidence type="ECO:0000313" key="1">
    <source>
        <dbReference type="EMBL" id="KAK3609674.1"/>
    </source>
</evidence>